<feature type="compositionally biased region" description="Polar residues" evidence="1">
    <location>
        <begin position="69"/>
        <end position="78"/>
    </location>
</feature>
<feature type="region of interest" description="Disordered" evidence="1">
    <location>
        <begin position="15"/>
        <end position="40"/>
    </location>
</feature>
<feature type="region of interest" description="Disordered" evidence="1">
    <location>
        <begin position="53"/>
        <end position="78"/>
    </location>
</feature>
<name>A0A8H5GAP5_9AGAR</name>
<keyword evidence="3" id="KW-1185">Reference proteome</keyword>
<protein>
    <submittedName>
        <fullName evidence="2">Uncharacterized protein</fullName>
    </submittedName>
</protein>
<accession>A0A8H5GAP5</accession>
<evidence type="ECO:0000313" key="2">
    <source>
        <dbReference type="EMBL" id="KAF5361346.1"/>
    </source>
</evidence>
<dbReference type="EMBL" id="JAACJN010000207">
    <property type="protein sequence ID" value="KAF5361346.1"/>
    <property type="molecule type" value="Genomic_DNA"/>
</dbReference>
<reference evidence="2 3" key="1">
    <citation type="journal article" date="2020" name="ISME J.">
        <title>Uncovering the hidden diversity of litter-decomposition mechanisms in mushroom-forming fungi.</title>
        <authorList>
            <person name="Floudas D."/>
            <person name="Bentzer J."/>
            <person name="Ahren D."/>
            <person name="Johansson T."/>
            <person name="Persson P."/>
            <person name="Tunlid A."/>
        </authorList>
    </citation>
    <scope>NUCLEOTIDE SEQUENCE [LARGE SCALE GENOMIC DNA]</scope>
    <source>
        <strain evidence="2 3">CBS 406.79</strain>
    </source>
</reference>
<feature type="compositionally biased region" description="Basic residues" evidence="1">
    <location>
        <begin position="19"/>
        <end position="35"/>
    </location>
</feature>
<dbReference type="AlphaFoldDB" id="A0A8H5GAP5"/>
<evidence type="ECO:0000256" key="1">
    <source>
        <dbReference type="SAM" id="MobiDB-lite"/>
    </source>
</evidence>
<dbReference type="Proteomes" id="UP000518752">
    <property type="component" value="Unassembled WGS sequence"/>
</dbReference>
<comment type="caution">
    <text evidence="2">The sequence shown here is derived from an EMBL/GenBank/DDBJ whole genome shotgun (WGS) entry which is preliminary data.</text>
</comment>
<proteinExistence type="predicted"/>
<feature type="compositionally biased region" description="Basic and acidic residues" evidence="1">
    <location>
        <begin position="58"/>
        <end position="67"/>
    </location>
</feature>
<sequence>MPDFDDEILEVVEADSKKERKRKRDRGSGKSKKKKTQGDVNIILLMDGPSRQVTRKGKYVDEADMQRSRAPSNSLKVL</sequence>
<gene>
    <name evidence="2" type="ORF">D9757_012329</name>
</gene>
<dbReference type="OrthoDB" id="3182677at2759"/>
<organism evidence="2 3">
    <name type="scientific">Collybiopsis confluens</name>
    <dbReference type="NCBI Taxonomy" id="2823264"/>
    <lineage>
        <taxon>Eukaryota</taxon>
        <taxon>Fungi</taxon>
        <taxon>Dikarya</taxon>
        <taxon>Basidiomycota</taxon>
        <taxon>Agaricomycotina</taxon>
        <taxon>Agaricomycetes</taxon>
        <taxon>Agaricomycetidae</taxon>
        <taxon>Agaricales</taxon>
        <taxon>Marasmiineae</taxon>
        <taxon>Omphalotaceae</taxon>
        <taxon>Collybiopsis</taxon>
    </lineage>
</organism>
<evidence type="ECO:0000313" key="3">
    <source>
        <dbReference type="Proteomes" id="UP000518752"/>
    </source>
</evidence>